<keyword evidence="4" id="KW-0539">Nucleus</keyword>
<reference evidence="8 9" key="1">
    <citation type="submission" date="2023-05" db="EMBL/GenBank/DDBJ databases">
        <title>A 100% complete, gapless, phased diploid assembly of the Scenedesmus obliquus UTEX 3031 genome.</title>
        <authorList>
            <person name="Biondi T.C."/>
            <person name="Hanschen E.R."/>
            <person name="Kwon T."/>
            <person name="Eng W."/>
            <person name="Kruse C.P.S."/>
            <person name="Koehler S.I."/>
            <person name="Kunde Y."/>
            <person name="Gleasner C.D."/>
            <person name="You Mak K.T."/>
            <person name="Polle J."/>
            <person name="Hovde B.T."/>
            <person name="Starkenburg S.R."/>
        </authorList>
    </citation>
    <scope>NUCLEOTIDE SEQUENCE [LARGE SCALE GENOMIC DNA]</scope>
    <source>
        <strain evidence="8 9">DOE0152z</strain>
    </source>
</reference>
<sequence>MDADGGWSEAEHAWLLALVAKHGLRHWAAVAAQLPGRTGPQCRERYLKHGAKEQRGATWSMAEDYRLARLHAQLTTGNK</sequence>
<dbReference type="PROSITE" id="PS51293">
    <property type="entry name" value="SANT"/>
    <property type="match status" value="1"/>
</dbReference>
<evidence type="ECO:0000256" key="4">
    <source>
        <dbReference type="ARBA" id="ARBA00023242"/>
    </source>
</evidence>
<feature type="domain" description="Myb-like" evidence="5">
    <location>
        <begin position="5"/>
        <end position="50"/>
    </location>
</feature>
<dbReference type="InterPro" id="IPR001005">
    <property type="entry name" value="SANT/Myb"/>
</dbReference>
<dbReference type="PROSITE" id="PS51294">
    <property type="entry name" value="HTH_MYB"/>
    <property type="match status" value="1"/>
</dbReference>
<evidence type="ECO:0000256" key="1">
    <source>
        <dbReference type="ARBA" id="ARBA00023015"/>
    </source>
</evidence>
<dbReference type="EMBL" id="CP126212">
    <property type="protein sequence ID" value="WIA14699.1"/>
    <property type="molecule type" value="Genomic_DNA"/>
</dbReference>
<keyword evidence="2" id="KW-0238">DNA-binding</keyword>
<keyword evidence="9" id="KW-1185">Reference proteome</keyword>
<feature type="domain" description="HTH myb-type" evidence="7">
    <location>
        <begin position="1"/>
        <end position="54"/>
    </location>
</feature>
<dbReference type="InterPro" id="IPR017930">
    <property type="entry name" value="Myb_dom"/>
</dbReference>
<evidence type="ECO:0000313" key="9">
    <source>
        <dbReference type="Proteomes" id="UP001244341"/>
    </source>
</evidence>
<accession>A0ABY8TZZ2</accession>
<protein>
    <recommendedName>
        <fullName evidence="10">Myb-like domain-containing protein</fullName>
    </recommendedName>
</protein>
<dbReference type="PANTHER" id="PTHR46621">
    <property type="entry name" value="SNRNA-ACTIVATING PROTEIN COMPLEX SUBUNIT 4"/>
    <property type="match status" value="1"/>
</dbReference>
<dbReference type="Gene3D" id="1.10.10.60">
    <property type="entry name" value="Homeodomain-like"/>
    <property type="match status" value="1"/>
</dbReference>
<evidence type="ECO:0000259" key="6">
    <source>
        <dbReference type="PROSITE" id="PS51293"/>
    </source>
</evidence>
<dbReference type="PROSITE" id="PS50090">
    <property type="entry name" value="MYB_LIKE"/>
    <property type="match status" value="1"/>
</dbReference>
<evidence type="ECO:0000313" key="8">
    <source>
        <dbReference type="EMBL" id="WIA14699.1"/>
    </source>
</evidence>
<dbReference type="SUPFAM" id="SSF46689">
    <property type="entry name" value="Homeodomain-like"/>
    <property type="match status" value="1"/>
</dbReference>
<keyword evidence="3" id="KW-0804">Transcription</keyword>
<dbReference type="Proteomes" id="UP001244341">
    <property type="component" value="Chromosome 5b"/>
</dbReference>
<dbReference type="PANTHER" id="PTHR46621:SF1">
    <property type="entry name" value="SNRNA-ACTIVATING PROTEIN COMPLEX SUBUNIT 4"/>
    <property type="match status" value="1"/>
</dbReference>
<evidence type="ECO:0000256" key="2">
    <source>
        <dbReference type="ARBA" id="ARBA00023125"/>
    </source>
</evidence>
<evidence type="ECO:0000259" key="5">
    <source>
        <dbReference type="PROSITE" id="PS50090"/>
    </source>
</evidence>
<proteinExistence type="predicted"/>
<dbReference type="CDD" id="cd00167">
    <property type="entry name" value="SANT"/>
    <property type="match status" value="1"/>
</dbReference>
<dbReference type="Pfam" id="PF00249">
    <property type="entry name" value="Myb_DNA-binding"/>
    <property type="match status" value="1"/>
</dbReference>
<dbReference type="SMART" id="SM00717">
    <property type="entry name" value="SANT"/>
    <property type="match status" value="1"/>
</dbReference>
<evidence type="ECO:0008006" key="10">
    <source>
        <dbReference type="Google" id="ProtNLM"/>
    </source>
</evidence>
<gene>
    <name evidence="8" type="ORF">OEZ85_003195</name>
</gene>
<feature type="domain" description="SANT" evidence="6">
    <location>
        <begin position="2"/>
        <end position="54"/>
    </location>
</feature>
<evidence type="ECO:0000256" key="3">
    <source>
        <dbReference type="ARBA" id="ARBA00023163"/>
    </source>
</evidence>
<keyword evidence="1" id="KW-0805">Transcription regulation</keyword>
<organism evidence="8 9">
    <name type="scientific">Tetradesmus obliquus</name>
    <name type="common">Green alga</name>
    <name type="synonym">Acutodesmus obliquus</name>
    <dbReference type="NCBI Taxonomy" id="3088"/>
    <lineage>
        <taxon>Eukaryota</taxon>
        <taxon>Viridiplantae</taxon>
        <taxon>Chlorophyta</taxon>
        <taxon>core chlorophytes</taxon>
        <taxon>Chlorophyceae</taxon>
        <taxon>CS clade</taxon>
        <taxon>Sphaeropleales</taxon>
        <taxon>Scenedesmaceae</taxon>
        <taxon>Tetradesmus</taxon>
    </lineage>
</organism>
<evidence type="ECO:0000259" key="7">
    <source>
        <dbReference type="PROSITE" id="PS51294"/>
    </source>
</evidence>
<dbReference type="InterPro" id="IPR017884">
    <property type="entry name" value="SANT_dom"/>
</dbReference>
<name>A0ABY8TZZ2_TETOB</name>
<dbReference type="InterPro" id="IPR051575">
    <property type="entry name" value="Myb-like_DNA-bd"/>
</dbReference>
<dbReference type="InterPro" id="IPR009057">
    <property type="entry name" value="Homeodomain-like_sf"/>
</dbReference>